<evidence type="ECO:0000313" key="2">
    <source>
        <dbReference type="Proteomes" id="UP000568380"/>
    </source>
</evidence>
<dbReference type="EMBL" id="JACHIN010000001">
    <property type="protein sequence ID" value="MBB5075979.1"/>
    <property type="molecule type" value="Genomic_DNA"/>
</dbReference>
<evidence type="ECO:0000313" key="1">
    <source>
        <dbReference type="EMBL" id="MBB5075979.1"/>
    </source>
</evidence>
<reference evidence="1 2" key="1">
    <citation type="submission" date="2020-08" db="EMBL/GenBank/DDBJ databases">
        <title>Genomic Encyclopedia of Type Strains, Phase IV (KMG-IV): sequencing the most valuable type-strain genomes for metagenomic binning, comparative biology and taxonomic classification.</title>
        <authorList>
            <person name="Goeker M."/>
        </authorList>
    </citation>
    <scope>NUCLEOTIDE SEQUENCE [LARGE SCALE GENOMIC DNA]</scope>
    <source>
        <strain evidence="1 2">DSM 45385</strain>
    </source>
</reference>
<protein>
    <submittedName>
        <fullName evidence="1">Uncharacterized protein</fullName>
    </submittedName>
</protein>
<dbReference type="RefSeq" id="WP_281395049.1">
    <property type="nucleotide sequence ID" value="NZ_JACHIN010000001.1"/>
</dbReference>
<gene>
    <name evidence="1" type="ORF">HNR40_001425</name>
</gene>
<proteinExistence type="predicted"/>
<sequence>MGRTDAGEKAELIEQFVAALTARMGNGPREGREAHEHQFSGG</sequence>
<comment type="caution">
    <text evidence="1">The sequence shown here is derived from an EMBL/GenBank/DDBJ whole genome shotgun (WGS) entry which is preliminary data.</text>
</comment>
<dbReference type="Proteomes" id="UP000568380">
    <property type="component" value="Unassembled WGS sequence"/>
</dbReference>
<name>A0A7W7ZYW2_9ACTN</name>
<organism evidence="1 2">
    <name type="scientific">Nonomuraea endophytica</name>
    <dbReference type="NCBI Taxonomy" id="714136"/>
    <lineage>
        <taxon>Bacteria</taxon>
        <taxon>Bacillati</taxon>
        <taxon>Actinomycetota</taxon>
        <taxon>Actinomycetes</taxon>
        <taxon>Streptosporangiales</taxon>
        <taxon>Streptosporangiaceae</taxon>
        <taxon>Nonomuraea</taxon>
    </lineage>
</organism>
<keyword evidence="2" id="KW-1185">Reference proteome</keyword>
<dbReference type="AlphaFoldDB" id="A0A7W7ZYW2"/>
<accession>A0A7W7ZYW2</accession>